<evidence type="ECO:0000256" key="7">
    <source>
        <dbReference type="ARBA" id="ARBA00025800"/>
    </source>
</evidence>
<dbReference type="GO" id="GO:0016020">
    <property type="term" value="C:membrane"/>
    <property type="evidence" value="ECO:0007669"/>
    <property type="project" value="UniProtKB-SubCell"/>
</dbReference>
<evidence type="ECO:0000313" key="13">
    <source>
        <dbReference type="Proteomes" id="UP000186817"/>
    </source>
</evidence>
<gene>
    <name evidence="12" type="primary">sft2</name>
    <name evidence="12" type="ORF">AK812_SmicGene19830</name>
</gene>
<name>A0A1Q9DRK3_SYMMI</name>
<keyword evidence="5 8" id="KW-1133">Transmembrane helix</keyword>
<feature type="region of interest" description="Disordered" evidence="10">
    <location>
        <begin position="925"/>
        <end position="946"/>
    </location>
</feature>
<feature type="compositionally biased region" description="Low complexity" evidence="10">
    <location>
        <begin position="930"/>
        <end position="944"/>
    </location>
</feature>
<dbReference type="InterPro" id="IPR011691">
    <property type="entry name" value="Vesicle_transpt_SFT2"/>
</dbReference>
<evidence type="ECO:0000259" key="11">
    <source>
        <dbReference type="PROSITE" id="PS50222"/>
    </source>
</evidence>
<feature type="region of interest" description="Disordered" evidence="10">
    <location>
        <begin position="2205"/>
        <end position="2230"/>
    </location>
</feature>
<evidence type="ECO:0000256" key="10">
    <source>
        <dbReference type="SAM" id="MobiDB-lite"/>
    </source>
</evidence>
<dbReference type="PANTHER" id="PTHR23137:SF36">
    <property type="entry name" value="VESICLE TRANSPORT PROTEIN SFT2C"/>
    <property type="match status" value="1"/>
</dbReference>
<dbReference type="GO" id="GO:0015031">
    <property type="term" value="P:protein transport"/>
    <property type="evidence" value="ECO:0007669"/>
    <property type="project" value="UniProtKB-KW"/>
</dbReference>
<feature type="transmembrane region" description="Helical" evidence="8">
    <location>
        <begin position="1060"/>
        <end position="1080"/>
    </location>
</feature>
<feature type="transmembrane region" description="Helical" evidence="8">
    <location>
        <begin position="994"/>
        <end position="1014"/>
    </location>
</feature>
<feature type="region of interest" description="Disordered" evidence="10">
    <location>
        <begin position="1"/>
        <end position="64"/>
    </location>
</feature>
<dbReference type="GO" id="GO:0012505">
    <property type="term" value="C:endomembrane system"/>
    <property type="evidence" value="ECO:0007669"/>
    <property type="project" value="UniProtKB-ARBA"/>
</dbReference>
<sequence length="2320" mass="257472">MSVTAAHEEAVQEKLGMGSRPEESTDDSDTDLPELYDATSDSGSGSPTVKEPELQKPEPAEAQEILRRYAAKFGESRDGEAQGFNRRAFPWYSGESCNEKGEVAMEELEAALKKRAQKAKRQAKLWDVDSEGEQVTLCAHCLLPVGEVSYSGQQGKSTPLHGECAAQLMLQEMKEKDVKRVQDEAEKKRENRSEHGIGWTVQQVPKNTLTAAKLGCSPPQGLCCLVWDEAARSLRLAATAEPAAAVNLEYLLLALKVRYHACREPLFSLDPVNPENLEKTMLEKRFTPSWLAGTSIGELMFQADYYLKELSMGEHDMPMMGMMSVFDWSEADNVKGGWTGREWFVVNQAEVRLAGDNTLVPHVKMGVEARTQVVGAKGLQDTPITSKNHPLRKFADNFTKHFDLIAERQSVIFHLRELAKASVMAKFIVDSGTTVPPEWWRLADELVSAASAKTTAKQIPQLWNMRGQSRIQVRDGKMLNSATGQWSYLTSIYGGIEFQLDRFELAQRHTLRPVGPGASTMVGGLQGMQLGPSAGPEQPQGVDLNLDSFDLTNPDRFRFSVASCSASMDSLEARVPLGQAFLDGVRQAQSAASASAFKPEDRHFLRNLYKDQLTDRTQEGDAFVPPDPDMKYVNKIRALVSEEEILRGKRVSLFSDAAFIPENPGPAFPRSWTSNFQVEHQGMSTGLVKKALRSGMVQLALNPTFKKLITTEMLPSTAPVFEKSSEDGACFRIYRIGSLEIRTVQEPESPEIVKVVFSFRGTKWTALPGKTQVADSEKIVRARMFVEAVDTVGDLARSIHGKAAEPTQLLDAPWRSQKLDHCHYFMVLETDKENMLVTEKCLDGTVSLVVNPENAEDRMSLARLLYTHEGKEGSASVREVKVFQASSAKQTPDGATASDNKLYARNLYKLASGKAWLVRKAKGAGKGRKPVAGSESVPPAAVPSSERRTYSSKGLLAYANYAKQSMKGVAERAGGAVGGHVGFAMQAATISTQAWVSFFVLLALGSLLMAASFASLPMLVLAPQKFATVFTTGSACILGALCSLKGVQSFFAHLTSRERLPLSVGYLGSMVGTIWASMWYRSTVLTMAFSVAQISGLLWFFVSYIPGGSYSMGLVCDFLKGAVRHVCCGQCANKGTFSLFRRCSLRLAALENGLSFITSFIGELLASLADSRIKSWLAMATWLLAFFRYSTAPRALLPGVMLAAYVAAAARRQIIQAAEGWNEQSIPQDVFTQNALKWGREQREAAAVGPIEGWPSSVLEWTDEKQRLKAEIRKLEEALAKLDGENRRLVDRNEELQLAYDEADRDAREAEVQIAALRQYEAEFDKRVTSMLDERDEALAAATHDKEAILLKVKELQEELALARRSVPGEAADAAELALMLKERQLEIEDLLDAFMAWHDRNEELEHDLAKAREERLRHFKADALEKDQRVLDAEKKLEQLARSLGAEGVVAENRELSRQNAEMKRQVGEAKRDLANYLSEVANIVYENDLLRSIANVKPEQLKLKDFKLKAKQMEKEVAELEAERGKLKARLRQLSELAAEKVSLLHNLQPEQMLQLEEIAARMRKGKLELPLDERDELAKRLAAKDREVAEHVDRKVEEVLKKHGATKDLEAKAAALEKDNEMLQSSLEAYKAGYAELVMQQGPQALEQLVGRLPGSVALPPGGMARSLRPLPPGVTPPPPAPAGAQGPAEDARDAADGVVISPAGEVCSLYCQVVEALEELSRERSLREGLAEEVSSFQQRFDRLLAEQEDYFAQREEWLVTGLDFNNFRMLDCQQKCEIQEGQMRTWSLRCTGVRQRLAEGAAPELQEELVSAMGRIAALEQNESAEGQDKVLTTVLSRKVEAERQGHSIVKEAFDNLQKDCCEREGTARFVCLTPQATQVLWKRRGANALRIARRKIQSMVEPREAIRANTGLRIAEFSIVYDDIQRGFAECFVEFGRSGGWCSFPWIHRTKASSDYERVQQQLQAGPLPTPHTVYSHSGISDAQVCRQREFDLSRRQTELTLKVAQQEDKLREMMDLQDRCRSLDHLVRETEQEFCSAPFNSIRENSARERRPLGFFQNIAALAEVALFTRLTAELQRTLGFVGSFEAAARALGLAEARVAGLGFEAGAAINVEASLDEKLRFLEAHGKFDVNNDGFISLGDLRKFFESLSIKVKELLKMHSPKRVHMAFWGIDLAVATQASMQEDELQLLAEALHGAQSQVTAPRPPPSAPGTLSPPAPPEPTAADKVNVSVLGVVGRFRLYGLRSLEPEAKMLLFYEDVTMNHDRELFWASFQALLFRLPDQSVLLDFPASGLCHFRCLVICLDQTLSGSKR</sequence>
<dbReference type="InterPro" id="IPR018247">
    <property type="entry name" value="EF_Hand_1_Ca_BS"/>
</dbReference>
<evidence type="ECO:0000256" key="5">
    <source>
        <dbReference type="ARBA" id="ARBA00022989"/>
    </source>
</evidence>
<evidence type="ECO:0000256" key="2">
    <source>
        <dbReference type="ARBA" id="ARBA00022448"/>
    </source>
</evidence>
<dbReference type="PROSITE" id="PS00018">
    <property type="entry name" value="EF_HAND_1"/>
    <property type="match status" value="1"/>
</dbReference>
<protein>
    <recommendedName>
        <fullName evidence="8">Vesicle transport protein</fullName>
    </recommendedName>
</protein>
<dbReference type="InterPro" id="IPR007305">
    <property type="entry name" value="Vesicle_transpt_Got1/SFT2"/>
</dbReference>
<feature type="compositionally biased region" description="Acidic residues" evidence="10">
    <location>
        <begin position="24"/>
        <end position="34"/>
    </location>
</feature>
<feature type="compositionally biased region" description="Pro residues" evidence="10">
    <location>
        <begin position="1673"/>
        <end position="1685"/>
    </location>
</feature>
<accession>A0A1Q9DRK3</accession>
<reference evidence="12 13" key="1">
    <citation type="submission" date="2016-02" db="EMBL/GenBank/DDBJ databases">
        <title>Genome analysis of coral dinoflagellate symbionts highlights evolutionary adaptations to a symbiotic lifestyle.</title>
        <authorList>
            <person name="Aranda M."/>
            <person name="Li Y."/>
            <person name="Liew Y.J."/>
            <person name="Baumgarten S."/>
            <person name="Simakov O."/>
            <person name="Wilson M."/>
            <person name="Piel J."/>
            <person name="Ashoor H."/>
            <person name="Bougouffa S."/>
            <person name="Bajic V.B."/>
            <person name="Ryu T."/>
            <person name="Ravasi T."/>
            <person name="Bayer T."/>
            <person name="Micklem G."/>
            <person name="Kim H."/>
            <person name="Bhak J."/>
            <person name="Lajeunesse T.C."/>
            <person name="Voolstra C.R."/>
        </authorList>
    </citation>
    <scope>NUCLEOTIDE SEQUENCE [LARGE SCALE GENOMIC DNA]</scope>
    <source>
        <strain evidence="12 13">CCMP2467</strain>
    </source>
</reference>
<dbReference type="PROSITE" id="PS50222">
    <property type="entry name" value="EF_HAND_2"/>
    <property type="match status" value="1"/>
</dbReference>
<dbReference type="Proteomes" id="UP000186817">
    <property type="component" value="Unassembled WGS sequence"/>
</dbReference>
<keyword evidence="2 8" id="KW-0813">Transport</keyword>
<dbReference type="Pfam" id="PF04178">
    <property type="entry name" value="Got1"/>
    <property type="match status" value="1"/>
</dbReference>
<dbReference type="GO" id="GO:0005509">
    <property type="term" value="F:calcium ion binding"/>
    <property type="evidence" value="ECO:0007669"/>
    <property type="project" value="InterPro"/>
</dbReference>
<evidence type="ECO:0000256" key="3">
    <source>
        <dbReference type="ARBA" id="ARBA00022692"/>
    </source>
</evidence>
<feature type="transmembrane region" description="Helical" evidence="8">
    <location>
        <begin position="1087"/>
        <end position="1106"/>
    </location>
</feature>
<keyword evidence="6 8" id="KW-0472">Membrane</keyword>
<feature type="coiled-coil region" evidence="9">
    <location>
        <begin position="1505"/>
        <end position="1539"/>
    </location>
</feature>
<proteinExistence type="inferred from homology"/>
<dbReference type="PANTHER" id="PTHR23137">
    <property type="entry name" value="VESICLE TRANSPORT PROTEIN-RELATED"/>
    <property type="match status" value="1"/>
</dbReference>
<feature type="compositionally biased region" description="Basic and acidic residues" evidence="10">
    <location>
        <begin position="1"/>
        <end position="12"/>
    </location>
</feature>
<dbReference type="GO" id="GO:0016192">
    <property type="term" value="P:vesicle-mediated transport"/>
    <property type="evidence" value="ECO:0007669"/>
    <property type="project" value="InterPro"/>
</dbReference>
<feature type="coiled-coil region" evidence="9">
    <location>
        <begin position="1258"/>
        <end position="1366"/>
    </location>
</feature>
<feature type="coiled-coil region" evidence="9">
    <location>
        <begin position="1395"/>
        <end position="1422"/>
    </location>
</feature>
<dbReference type="GO" id="GO:0005737">
    <property type="term" value="C:cytoplasm"/>
    <property type="evidence" value="ECO:0007669"/>
    <property type="project" value="UniProtKB-ARBA"/>
</dbReference>
<feature type="region of interest" description="Disordered" evidence="10">
    <location>
        <begin position="1665"/>
        <end position="1697"/>
    </location>
</feature>
<comment type="function">
    <text evidence="8">May be involved in fusion of retrograde transport vesicles derived from an endocytic compartment with the Golgi complex.</text>
</comment>
<evidence type="ECO:0000256" key="1">
    <source>
        <dbReference type="ARBA" id="ARBA00004141"/>
    </source>
</evidence>
<keyword evidence="13" id="KW-1185">Reference proteome</keyword>
<keyword evidence="3 8" id="KW-0812">Transmembrane</keyword>
<evidence type="ECO:0000256" key="9">
    <source>
        <dbReference type="SAM" id="Coils"/>
    </source>
</evidence>
<dbReference type="EMBL" id="LSRX01000421">
    <property type="protein sequence ID" value="OLP97796.1"/>
    <property type="molecule type" value="Genomic_DNA"/>
</dbReference>
<organism evidence="12 13">
    <name type="scientific">Symbiodinium microadriaticum</name>
    <name type="common">Dinoflagellate</name>
    <name type="synonym">Zooxanthella microadriatica</name>
    <dbReference type="NCBI Taxonomy" id="2951"/>
    <lineage>
        <taxon>Eukaryota</taxon>
        <taxon>Sar</taxon>
        <taxon>Alveolata</taxon>
        <taxon>Dinophyceae</taxon>
        <taxon>Suessiales</taxon>
        <taxon>Symbiodiniaceae</taxon>
        <taxon>Symbiodinium</taxon>
    </lineage>
</organism>
<evidence type="ECO:0000256" key="8">
    <source>
        <dbReference type="RuleBase" id="RU363111"/>
    </source>
</evidence>
<comment type="caution">
    <text evidence="12">The sequence shown here is derived from an EMBL/GenBank/DDBJ whole genome shotgun (WGS) entry which is preliminary data.</text>
</comment>
<comment type="subcellular location">
    <subcellularLocation>
        <location evidence="1 8">Membrane</location>
        <topology evidence="1 8">Multi-pass membrane protein</topology>
    </subcellularLocation>
</comment>
<feature type="compositionally biased region" description="Pro residues" evidence="10">
    <location>
        <begin position="2211"/>
        <end position="2229"/>
    </location>
</feature>
<keyword evidence="9" id="KW-0175">Coiled coil</keyword>
<dbReference type="InterPro" id="IPR002048">
    <property type="entry name" value="EF_hand_dom"/>
</dbReference>
<feature type="compositionally biased region" description="Basic and acidic residues" evidence="10">
    <location>
        <begin position="50"/>
        <end position="64"/>
    </location>
</feature>
<dbReference type="OrthoDB" id="421442at2759"/>
<evidence type="ECO:0000256" key="6">
    <source>
        <dbReference type="ARBA" id="ARBA00023136"/>
    </source>
</evidence>
<feature type="coiled-coil region" evidence="9">
    <location>
        <begin position="1609"/>
        <end position="1636"/>
    </location>
</feature>
<feature type="coiled-coil region" evidence="9">
    <location>
        <begin position="1447"/>
        <end position="1481"/>
    </location>
</feature>
<feature type="domain" description="EF-hand" evidence="11">
    <location>
        <begin position="2124"/>
        <end position="2159"/>
    </location>
</feature>
<evidence type="ECO:0000256" key="4">
    <source>
        <dbReference type="ARBA" id="ARBA00022927"/>
    </source>
</evidence>
<keyword evidence="4 8" id="KW-0653">Protein transport</keyword>
<evidence type="ECO:0000313" key="12">
    <source>
        <dbReference type="EMBL" id="OLP97796.1"/>
    </source>
</evidence>
<feature type="transmembrane region" description="Helical" evidence="8">
    <location>
        <begin position="1026"/>
        <end position="1048"/>
    </location>
</feature>
<comment type="similarity">
    <text evidence="7 8">Belongs to the SFT2 family.</text>
</comment>